<evidence type="ECO:0000313" key="5">
    <source>
        <dbReference type="RefSeq" id="XP_021846693.2"/>
    </source>
</evidence>
<dbReference type="GeneID" id="110786445"/>
<dbReference type="GO" id="GO:1900150">
    <property type="term" value="P:regulation of defense response to fungus"/>
    <property type="evidence" value="ECO:0007669"/>
    <property type="project" value="InterPro"/>
</dbReference>
<feature type="region of interest" description="Disordered" evidence="1">
    <location>
        <begin position="115"/>
        <end position="254"/>
    </location>
</feature>
<evidence type="ECO:0008006" key="6">
    <source>
        <dbReference type="Google" id="ProtNLM"/>
    </source>
</evidence>
<evidence type="ECO:0000256" key="1">
    <source>
        <dbReference type="SAM" id="MobiDB-lite"/>
    </source>
</evidence>
<protein>
    <recommendedName>
        <fullName evidence="6">Zinc-ribbon domain-containing protein</fullName>
    </recommendedName>
</protein>
<evidence type="ECO:0000259" key="2">
    <source>
        <dbReference type="Pfam" id="PF11331"/>
    </source>
</evidence>
<dbReference type="Pfam" id="PF22910">
    <property type="entry name" value="EDR4-like_1st"/>
    <property type="match status" value="1"/>
</dbReference>
<dbReference type="RefSeq" id="XP_021846693.2">
    <property type="nucleotide sequence ID" value="XM_021991001.2"/>
</dbReference>
<dbReference type="AlphaFoldDB" id="A0A9R0ICU8"/>
<reference evidence="4" key="1">
    <citation type="journal article" date="2021" name="Nat. Commun.">
        <title>Genomic analyses provide insights into spinach domestication and the genetic basis of agronomic traits.</title>
        <authorList>
            <person name="Cai X."/>
            <person name="Sun X."/>
            <person name="Xu C."/>
            <person name="Sun H."/>
            <person name="Wang X."/>
            <person name="Ge C."/>
            <person name="Zhang Z."/>
            <person name="Wang Q."/>
            <person name="Fei Z."/>
            <person name="Jiao C."/>
            <person name="Wang Q."/>
        </authorList>
    </citation>
    <scope>NUCLEOTIDE SEQUENCE [LARGE SCALE GENOMIC DNA]</scope>
    <source>
        <strain evidence="4">cv. Varoflay</strain>
    </source>
</reference>
<dbReference type="InterPro" id="IPR055126">
    <property type="entry name" value="EDR4-like_N"/>
</dbReference>
<feature type="compositionally biased region" description="Polar residues" evidence="1">
    <location>
        <begin position="182"/>
        <end position="194"/>
    </location>
</feature>
<feature type="domain" description="Enhanced disease resistance 4-like N-terminal" evidence="3">
    <location>
        <begin position="4"/>
        <end position="36"/>
    </location>
</feature>
<feature type="compositionally biased region" description="Low complexity" evidence="1">
    <location>
        <begin position="716"/>
        <end position="725"/>
    </location>
</feature>
<reference evidence="5" key="2">
    <citation type="submission" date="2025-08" db="UniProtKB">
        <authorList>
            <consortium name="RefSeq"/>
        </authorList>
    </citation>
    <scope>IDENTIFICATION</scope>
    <source>
        <tissue evidence="5">Leaf</tissue>
    </source>
</reference>
<keyword evidence="4" id="KW-1185">Reference proteome</keyword>
<proteinExistence type="predicted"/>
<evidence type="ECO:0000259" key="3">
    <source>
        <dbReference type="Pfam" id="PF22910"/>
    </source>
</evidence>
<feature type="compositionally biased region" description="Basic and acidic residues" evidence="1">
    <location>
        <begin position="705"/>
        <end position="715"/>
    </location>
</feature>
<dbReference type="PANTHER" id="PTHR31105">
    <property type="entry name" value="EXTRA-LARGE G-PROTEIN-LIKE"/>
    <property type="match status" value="1"/>
</dbReference>
<dbReference type="KEGG" id="soe:110786445"/>
<feature type="region of interest" description="Disordered" evidence="1">
    <location>
        <begin position="779"/>
        <end position="830"/>
    </location>
</feature>
<dbReference type="Pfam" id="PF11331">
    <property type="entry name" value="Zn_ribbon_12"/>
    <property type="match status" value="1"/>
</dbReference>
<dbReference type="InterPro" id="IPR021480">
    <property type="entry name" value="Zinc_ribbon_12"/>
</dbReference>
<feature type="compositionally biased region" description="Basic and acidic residues" evidence="1">
    <location>
        <begin position="236"/>
        <end position="246"/>
    </location>
</feature>
<organism evidence="4 5">
    <name type="scientific">Spinacia oleracea</name>
    <name type="common">Spinach</name>
    <dbReference type="NCBI Taxonomy" id="3562"/>
    <lineage>
        <taxon>Eukaryota</taxon>
        <taxon>Viridiplantae</taxon>
        <taxon>Streptophyta</taxon>
        <taxon>Embryophyta</taxon>
        <taxon>Tracheophyta</taxon>
        <taxon>Spermatophyta</taxon>
        <taxon>Magnoliopsida</taxon>
        <taxon>eudicotyledons</taxon>
        <taxon>Gunneridae</taxon>
        <taxon>Pentapetalae</taxon>
        <taxon>Caryophyllales</taxon>
        <taxon>Chenopodiaceae</taxon>
        <taxon>Chenopodioideae</taxon>
        <taxon>Anserineae</taxon>
        <taxon>Spinacia</taxon>
    </lineage>
</organism>
<accession>A0A9R0ICU8</accession>
<feature type="region of interest" description="Disordered" evidence="1">
    <location>
        <begin position="65"/>
        <end position="97"/>
    </location>
</feature>
<dbReference type="Proteomes" id="UP000813463">
    <property type="component" value="Chromosome 6"/>
</dbReference>
<dbReference type="InterPro" id="IPR040244">
    <property type="entry name" value="EDR4-like"/>
</dbReference>
<name>A0A9R0ICU8_SPIOL</name>
<feature type="compositionally biased region" description="Basic and acidic residues" evidence="1">
    <location>
        <begin position="798"/>
        <end position="809"/>
    </location>
</feature>
<feature type="domain" description="Probable zinc-ribbon" evidence="2">
    <location>
        <begin position="566"/>
        <end position="609"/>
    </location>
</feature>
<sequence>MSEIRLVRCPKCDKVLPEPTVYTVYQCGGCGAILKAKKKSSGIEKVVNSETVVDKVIEEDMIGKGSFDMGGRSPARSTFGDGDGSKSSMEERHETEFRLPKSPLRDRFLNDVSFSPARSRNVSPSPVRGNSSGDLDIDGIGISPGRSRNISKSPMRERGSRSPMSVRTRMASRSPMRGTDSVGKSPTRTMNGNIVSKFDEYDQKEQEGTGVDNDGPEEIVRNDKMAPKTSFNTWLPDDKHPKESNDNKINNGRMKWRDLSGDEADRISEGKESVYADEHGMISEGSIDNPIHGSGYSTGRIDRDLRFRDDSVGGNGRPRAIGSGEDRVIHRILRAGEHRRNSASLSEVDGPSSYHMDSIHGRSRHSFESQRGPAKIQYMRHHEFSQNYQGSEHQYPSESEEEYLGYRQGYEQQFSPDKHMPRPSYFKHGPGVVHEMENIYNHPPLYDGRPKHPQFPHRSRLGYVPGKSLDFDQDSFRSYRDGPHSHHPACSCSLCNANDWEGHMMSPNLAAHPTPRHSMNLPRHVPRTYDPRMAHTGPRERPSHLAPHARRVLIASQNKRICLPIAGGAPFVSCHSCFELLKLPGKFMTKKHKKEYQLQCGACSSVMSFDHQNRSFDVLPTQKKPDPVKSVNTTTVFGEVLNDPGHRRQHDSFTATSTNVGSYDFDATGHSFKSIESVANEESRGRRMCFRTRPYTGGVSPSSLSKEEHISDRESVQSSRPSSSEIPLKMRPPPGSPLQEHLDYSGQYTKAEAEYIRNYAGEEKQDTSQDSSVVNTAITSENEDNSHELSTSLSDSGDAPKEYKDETKPSSKSPFWRPFSPKPGPASPEKAEVYVNGQQVPLHVIKKAEKLAGSIEPGDYWYDPKAGFWGVMGHHCLGILPPSIQEFSFPMPASCSRGDSAVYVNGRELKKRELNLLSSRGLPTTKNKRYIVDISGKVLEEQSKDFIVNLGKLAPTVEKNKRGFGMRVPEEYIT</sequence>
<feature type="region of interest" description="Disordered" evidence="1">
    <location>
        <begin position="683"/>
        <end position="742"/>
    </location>
</feature>
<evidence type="ECO:0000313" key="4">
    <source>
        <dbReference type="Proteomes" id="UP000813463"/>
    </source>
</evidence>
<gene>
    <name evidence="5" type="primary">LOC110786445</name>
</gene>
<feature type="compositionally biased region" description="Polar residues" evidence="1">
    <location>
        <begin position="115"/>
        <end position="133"/>
    </location>
</feature>
<dbReference type="PANTHER" id="PTHR31105:SF42">
    <property type="entry name" value="OS02G0258300 PROTEIN"/>
    <property type="match status" value="1"/>
</dbReference>
<feature type="compositionally biased region" description="Basic and acidic residues" evidence="1">
    <location>
        <begin position="197"/>
        <end position="207"/>
    </location>
</feature>
<feature type="compositionally biased region" description="Basic and acidic residues" evidence="1">
    <location>
        <begin position="88"/>
        <end position="97"/>
    </location>
</feature>